<feature type="transmembrane region" description="Helical" evidence="8">
    <location>
        <begin position="297"/>
        <end position="320"/>
    </location>
</feature>
<feature type="transmembrane region" description="Helical" evidence="8">
    <location>
        <begin position="121"/>
        <end position="140"/>
    </location>
</feature>
<keyword evidence="7 8" id="KW-0472">Membrane</keyword>
<proteinExistence type="inferred from homology"/>
<keyword evidence="4 8" id="KW-0808">Transferase</keyword>
<accession>A0A2U1T2C6</accession>
<feature type="region of interest" description="Disordered" evidence="10">
    <location>
        <begin position="1"/>
        <end position="22"/>
    </location>
</feature>
<reference evidence="12" key="1">
    <citation type="submission" date="2018-04" db="EMBL/GenBank/DDBJ databases">
        <authorList>
            <person name="Liu S."/>
            <person name="Wang Z."/>
            <person name="Li J."/>
        </authorList>
    </citation>
    <scope>NUCLEOTIDE SEQUENCE [LARGE SCALE GENOMIC DNA]</scope>
    <source>
        <strain evidence="12">S1194</strain>
    </source>
</reference>
<dbReference type="Gene3D" id="1.10.357.140">
    <property type="entry name" value="UbiA prenyltransferase"/>
    <property type="match status" value="1"/>
</dbReference>
<evidence type="ECO:0000256" key="9">
    <source>
        <dbReference type="NCBIfam" id="TIGR00751"/>
    </source>
</evidence>
<evidence type="ECO:0000256" key="10">
    <source>
        <dbReference type="SAM" id="MobiDB-lite"/>
    </source>
</evidence>
<dbReference type="InterPro" id="IPR044878">
    <property type="entry name" value="UbiA_sf"/>
</dbReference>
<evidence type="ECO:0000256" key="4">
    <source>
        <dbReference type="ARBA" id="ARBA00022679"/>
    </source>
</evidence>
<dbReference type="EMBL" id="QEEX01000001">
    <property type="protein sequence ID" value="PWB98016.1"/>
    <property type="molecule type" value="Genomic_DNA"/>
</dbReference>
<dbReference type="PIRSF" id="PIRSF005355">
    <property type="entry name" value="UBIAD1"/>
    <property type="match status" value="1"/>
</dbReference>
<name>A0A2U1T2C6_9MICO</name>
<evidence type="ECO:0000256" key="3">
    <source>
        <dbReference type="ARBA" id="ARBA00022475"/>
    </source>
</evidence>
<comment type="subcellular location">
    <subcellularLocation>
        <location evidence="8">Cell membrane</location>
        <topology evidence="8">Multi-pass membrane protein</topology>
    </subcellularLocation>
    <subcellularLocation>
        <location evidence="1">Membrane</location>
        <topology evidence="1">Multi-pass membrane protein</topology>
    </subcellularLocation>
</comment>
<dbReference type="AlphaFoldDB" id="A0A2U1T2C6"/>
<dbReference type="UniPathway" id="UPA00079">
    <property type="reaction ID" value="UER00168"/>
</dbReference>
<evidence type="ECO:0000256" key="2">
    <source>
        <dbReference type="ARBA" id="ARBA00022428"/>
    </source>
</evidence>
<comment type="caution">
    <text evidence="11">The sequence shown here is derived from an EMBL/GenBank/DDBJ whole genome shotgun (WGS) entry which is preliminary data.</text>
</comment>
<feature type="transmembrane region" description="Helical" evidence="8">
    <location>
        <begin position="203"/>
        <end position="223"/>
    </location>
</feature>
<dbReference type="GO" id="GO:0046428">
    <property type="term" value="F:1,4-dihydroxy-2-naphthoate polyprenyltransferase activity"/>
    <property type="evidence" value="ECO:0007669"/>
    <property type="project" value="UniProtKB-UniRule"/>
</dbReference>
<gene>
    <name evidence="8" type="primary">menA</name>
    <name evidence="11" type="ORF">DF220_09375</name>
</gene>
<feature type="transmembrane region" description="Helical" evidence="8">
    <location>
        <begin position="146"/>
        <end position="165"/>
    </location>
</feature>
<evidence type="ECO:0000256" key="5">
    <source>
        <dbReference type="ARBA" id="ARBA00022692"/>
    </source>
</evidence>
<dbReference type="Gene3D" id="1.20.120.1780">
    <property type="entry name" value="UbiA prenyltransferase"/>
    <property type="match status" value="1"/>
</dbReference>
<organism evidence="11 12">
    <name type="scientific">Homoserinimonas hongtaonis</name>
    <dbReference type="NCBI Taxonomy" id="2079791"/>
    <lineage>
        <taxon>Bacteria</taxon>
        <taxon>Bacillati</taxon>
        <taxon>Actinomycetota</taxon>
        <taxon>Actinomycetes</taxon>
        <taxon>Micrococcales</taxon>
        <taxon>Microbacteriaceae</taxon>
        <taxon>Homoserinimonas</taxon>
    </lineage>
</organism>
<dbReference type="NCBIfam" id="TIGR00751">
    <property type="entry name" value="menA"/>
    <property type="match status" value="1"/>
</dbReference>
<evidence type="ECO:0000256" key="6">
    <source>
        <dbReference type="ARBA" id="ARBA00022989"/>
    </source>
</evidence>
<dbReference type="GO" id="GO:0009234">
    <property type="term" value="P:menaquinone biosynthetic process"/>
    <property type="evidence" value="ECO:0007669"/>
    <property type="project" value="UniProtKB-UniRule"/>
</dbReference>
<sequence>MAKGKQQRIDPRRVAKAARSSKVVPPKAKVKKATAGDWIAGARIRTLPVSIAPVAMGTAAAMLLTGENHWVRALLCLVVAVSIQIGANYANDYSDGIRGTDQHRVGPSRLTGSGAAKPKTVLTVALVFFGIAALAGVAVVVLSGQWWLLLVGAACIAAAWFYVGGKRPYGYAGLGELFAFIFFGPVPVLGTMYVQVGTVTIEAVILGVANGLFTCAVLIANNIRDIEQDRLAGKRTLSVKIGMTASRVLYCLFMLLPFVILVFFALLFPLAVYVFFALLIAIPACIIVATGKTPGEFLLALKLASVTLLVYGLGLSAALVF</sequence>
<comment type="catalytic activity">
    <reaction evidence="8">
        <text>an all-trans-polyprenyl diphosphate + 1,4-dihydroxy-2-naphthoate + H(+) = a 2-demethylmenaquinol + CO2 + diphosphate</text>
        <dbReference type="Rhea" id="RHEA:26478"/>
        <dbReference type="Rhea" id="RHEA-COMP:9563"/>
        <dbReference type="Rhea" id="RHEA-COMP:9564"/>
        <dbReference type="ChEBI" id="CHEBI:11173"/>
        <dbReference type="ChEBI" id="CHEBI:15378"/>
        <dbReference type="ChEBI" id="CHEBI:16526"/>
        <dbReference type="ChEBI" id="CHEBI:33019"/>
        <dbReference type="ChEBI" id="CHEBI:55437"/>
        <dbReference type="ChEBI" id="CHEBI:58914"/>
        <dbReference type="EC" id="2.5.1.74"/>
    </reaction>
</comment>
<evidence type="ECO:0000256" key="1">
    <source>
        <dbReference type="ARBA" id="ARBA00004141"/>
    </source>
</evidence>
<dbReference type="InterPro" id="IPR000537">
    <property type="entry name" value="UbiA_prenyltransferase"/>
</dbReference>
<keyword evidence="5 8" id="KW-0812">Transmembrane</keyword>
<comment type="similarity">
    <text evidence="8">Belongs to the MenA family. Type 1 subfamily.</text>
</comment>
<feature type="transmembrane region" description="Helical" evidence="8">
    <location>
        <begin position="244"/>
        <end position="264"/>
    </location>
</feature>
<dbReference type="RefSeq" id="WP_108997815.1">
    <property type="nucleotide sequence ID" value="NZ_QEEX01000001.1"/>
</dbReference>
<evidence type="ECO:0000256" key="8">
    <source>
        <dbReference type="HAMAP-Rule" id="MF_01937"/>
    </source>
</evidence>
<dbReference type="PANTHER" id="PTHR13929">
    <property type="entry name" value="1,4-DIHYDROXY-2-NAPHTHOATE OCTAPRENYLTRANSFERASE"/>
    <property type="match status" value="1"/>
</dbReference>
<evidence type="ECO:0000313" key="12">
    <source>
        <dbReference type="Proteomes" id="UP000244978"/>
    </source>
</evidence>
<dbReference type="Proteomes" id="UP000244978">
    <property type="component" value="Unassembled WGS sequence"/>
</dbReference>
<comment type="pathway">
    <text evidence="8">Quinol/quinone metabolism; menaquinone biosynthesis; menaquinol from 1,4-dihydroxy-2-naphthoate: step 1/2.</text>
</comment>
<keyword evidence="2 8" id="KW-0474">Menaquinone biosynthesis</keyword>
<evidence type="ECO:0000313" key="11">
    <source>
        <dbReference type="EMBL" id="PWB98016.1"/>
    </source>
</evidence>
<dbReference type="CDD" id="cd13962">
    <property type="entry name" value="PT_UbiA_UBIAD1"/>
    <property type="match status" value="1"/>
</dbReference>
<keyword evidence="3 8" id="KW-1003">Cell membrane</keyword>
<protein>
    <recommendedName>
        <fullName evidence="8 9">1,4-dihydroxy-2-naphthoate octaprenyltransferase</fullName>
        <shortName evidence="8">DHNA-octaprenyltransferase</shortName>
        <ecNumber evidence="8 9">2.5.1.74</ecNumber>
    </recommendedName>
</protein>
<dbReference type="EC" id="2.5.1.74" evidence="8 9"/>
<dbReference type="InterPro" id="IPR026046">
    <property type="entry name" value="UBIAD1"/>
</dbReference>
<dbReference type="PANTHER" id="PTHR13929:SF0">
    <property type="entry name" value="UBIA PRENYLTRANSFERASE DOMAIN-CONTAINING PROTEIN 1"/>
    <property type="match status" value="1"/>
</dbReference>
<dbReference type="HAMAP" id="MF_01937">
    <property type="entry name" value="MenA_1"/>
    <property type="match status" value="1"/>
</dbReference>
<dbReference type="Pfam" id="PF01040">
    <property type="entry name" value="UbiA"/>
    <property type="match status" value="1"/>
</dbReference>
<feature type="transmembrane region" description="Helical" evidence="8">
    <location>
        <begin position="270"/>
        <end position="290"/>
    </location>
</feature>
<dbReference type="NCBIfam" id="NF004751">
    <property type="entry name" value="PRK06080.1-3"/>
    <property type="match status" value="1"/>
</dbReference>
<dbReference type="GO" id="GO:0005886">
    <property type="term" value="C:plasma membrane"/>
    <property type="evidence" value="ECO:0007669"/>
    <property type="project" value="UniProtKB-SubCell"/>
</dbReference>
<feature type="transmembrane region" description="Helical" evidence="8">
    <location>
        <begin position="177"/>
        <end position="197"/>
    </location>
</feature>
<dbReference type="GO" id="GO:0042371">
    <property type="term" value="P:vitamin K biosynthetic process"/>
    <property type="evidence" value="ECO:0007669"/>
    <property type="project" value="TreeGrafter"/>
</dbReference>
<dbReference type="InterPro" id="IPR004657">
    <property type="entry name" value="MenA"/>
</dbReference>
<keyword evidence="6 8" id="KW-1133">Transmembrane helix</keyword>
<comment type="function">
    <text evidence="8">Conversion of 1,4-dihydroxy-2-naphthoate (DHNA) to demethylmenaquinone (DMK).</text>
</comment>
<keyword evidence="12" id="KW-1185">Reference proteome</keyword>
<evidence type="ECO:0000256" key="7">
    <source>
        <dbReference type="ARBA" id="ARBA00023136"/>
    </source>
</evidence>